<reference evidence="12 15" key="2">
    <citation type="submission" date="2018-03" db="EMBL/GenBank/DDBJ databases">
        <title>Draft genome sequence of the type strain of Pseudomonas palleroniana LMG 23076, isolated from rice in Cameroon.</title>
        <authorList>
            <person name="Tambong J.T."/>
        </authorList>
    </citation>
    <scope>NUCLEOTIDE SEQUENCE [LARGE SCALE GENOMIC DNA]</scope>
    <source>
        <strain evidence="12 15">LMG 23076</strain>
    </source>
</reference>
<sequence>MPPTFHSSLTLALVVVLTGIGAGLGGMCLALLLHGIQHLAYGYSLDSLVSHQTFLWGVTAATPERRLHVLMVCGVVAGLGWWTLYRYGRPLVSVKQAVSASLPIMPAKTTLAHAVLQIITVALGSPLGREVAPREVGALAATWLSQRARLTPEMHRLLVACGAGAGLAAVYNVPLGGAVFVLEVLVGAFSWPAALMALATSAIGAAVAWLGLGAEAQYVVPHFVLSPALIAWAVVCGPVFGVAAYGFTRLTGAARAHAARGWRLPVLALLNFSLIGGLAMLLPQILGNGKGPAQLGFDNELGIGLAAVLLVAKVLVTAASLRAGAEGGLLTPGLANGALLAIILGGAWSLVLPGVPLGAFAIIGAAAFLAASMSMPLTAIVLVAEFTRIEHDFLVPIILAVIGSVCVSKLCQRGENTGKKPA</sequence>
<dbReference type="PRINTS" id="PR00762">
    <property type="entry name" value="CLCHANNEL"/>
</dbReference>
<dbReference type="EMBL" id="PYWX01000064">
    <property type="protein sequence ID" value="PTC22752.1"/>
    <property type="molecule type" value="Genomic_DNA"/>
</dbReference>
<feature type="transmembrane region" description="Helical" evidence="10">
    <location>
        <begin position="67"/>
        <end position="85"/>
    </location>
</feature>
<keyword evidence="6 10" id="KW-0472">Membrane</keyword>
<evidence type="ECO:0000256" key="1">
    <source>
        <dbReference type="ARBA" id="ARBA00004141"/>
    </source>
</evidence>
<evidence type="ECO:0000256" key="9">
    <source>
        <dbReference type="ARBA" id="ARBA00023303"/>
    </source>
</evidence>
<name>A0A1H5P4B3_9PSED</name>
<dbReference type="InterPro" id="IPR050368">
    <property type="entry name" value="ClC-type_chloride_channel"/>
</dbReference>
<evidence type="ECO:0000256" key="4">
    <source>
        <dbReference type="ARBA" id="ARBA00022989"/>
    </source>
</evidence>
<dbReference type="Proteomes" id="UP000423257">
    <property type="component" value="Unassembled WGS sequence"/>
</dbReference>
<evidence type="ECO:0000256" key="2">
    <source>
        <dbReference type="ARBA" id="ARBA00022448"/>
    </source>
</evidence>
<reference evidence="11 16" key="3">
    <citation type="submission" date="2019-09" db="EMBL/GenBank/DDBJ databases">
        <title>Draft genome sequences of 48 bacterial type strains from the CCUG.</title>
        <authorList>
            <person name="Tunovic T."/>
            <person name="Pineiro-Iglesias B."/>
            <person name="Unosson C."/>
            <person name="Inganas E."/>
            <person name="Ohlen M."/>
            <person name="Cardew S."/>
            <person name="Jensie-Markopoulos S."/>
            <person name="Salva-Serra F."/>
            <person name="Jaen-Luchoro D."/>
            <person name="Karlsson R."/>
            <person name="Svensson-Stadler L."/>
            <person name="Chun J."/>
            <person name="Moore E."/>
        </authorList>
    </citation>
    <scope>NUCLEOTIDE SEQUENCE [LARGE SCALE GENOMIC DNA]</scope>
    <source>
        <strain evidence="11 16">CCUG 51524</strain>
    </source>
</reference>
<dbReference type="GO" id="GO:0034707">
    <property type="term" value="C:chloride channel complex"/>
    <property type="evidence" value="ECO:0007669"/>
    <property type="project" value="UniProtKB-KW"/>
</dbReference>
<dbReference type="Gene3D" id="1.10.3080.10">
    <property type="entry name" value="Clc chloride channel"/>
    <property type="match status" value="1"/>
</dbReference>
<protein>
    <submittedName>
        <fullName evidence="11">Chloride channel protein</fullName>
    </submittedName>
    <submittedName>
        <fullName evidence="13">H+/Cl-antiporter ClcA</fullName>
    </submittedName>
</protein>
<dbReference type="AlphaFoldDB" id="A0A1H5P4B3"/>
<dbReference type="SUPFAM" id="SSF81340">
    <property type="entry name" value="Clc chloride channel"/>
    <property type="match status" value="1"/>
</dbReference>
<dbReference type="PANTHER" id="PTHR43427:SF6">
    <property type="entry name" value="CHLORIDE CHANNEL PROTEIN CLC-E"/>
    <property type="match status" value="1"/>
</dbReference>
<proteinExistence type="predicted"/>
<keyword evidence="4 10" id="KW-1133">Transmembrane helix</keyword>
<evidence type="ECO:0000313" key="16">
    <source>
        <dbReference type="Proteomes" id="UP000423257"/>
    </source>
</evidence>
<evidence type="ECO:0000256" key="8">
    <source>
        <dbReference type="ARBA" id="ARBA00023214"/>
    </source>
</evidence>
<dbReference type="EMBL" id="VZPQ01000014">
    <property type="protein sequence ID" value="KAB0564814.1"/>
    <property type="molecule type" value="Genomic_DNA"/>
</dbReference>
<gene>
    <name evidence="12" type="ORF">C9383_22315</name>
    <name evidence="11" type="ORF">F7R03_21460</name>
    <name evidence="13" type="ORF">SAMN04490198_5120</name>
</gene>
<dbReference type="EMBL" id="FNUA01000002">
    <property type="protein sequence ID" value="SEF07818.1"/>
    <property type="molecule type" value="Genomic_DNA"/>
</dbReference>
<dbReference type="InterPro" id="IPR001807">
    <property type="entry name" value="ClC"/>
</dbReference>
<feature type="transmembrane region" description="Helical" evidence="10">
    <location>
        <begin position="301"/>
        <end position="321"/>
    </location>
</feature>
<evidence type="ECO:0000256" key="10">
    <source>
        <dbReference type="SAM" id="Phobius"/>
    </source>
</evidence>
<keyword evidence="2" id="KW-0813">Transport</keyword>
<dbReference type="PANTHER" id="PTHR43427">
    <property type="entry name" value="CHLORIDE CHANNEL PROTEIN CLC-E"/>
    <property type="match status" value="1"/>
</dbReference>
<feature type="transmembrane region" description="Helical" evidence="10">
    <location>
        <begin position="224"/>
        <end position="247"/>
    </location>
</feature>
<dbReference type="RefSeq" id="WP_090371340.1">
    <property type="nucleotide sequence ID" value="NZ_FNUA01000002.1"/>
</dbReference>
<comment type="subcellular location">
    <subcellularLocation>
        <location evidence="1">Membrane</location>
        <topology evidence="1">Multi-pass membrane protein</topology>
    </subcellularLocation>
</comment>
<feature type="transmembrane region" description="Helical" evidence="10">
    <location>
        <begin position="333"/>
        <end position="352"/>
    </location>
</feature>
<keyword evidence="5" id="KW-0406">Ion transport</keyword>
<feature type="transmembrane region" description="Helical" evidence="10">
    <location>
        <begin position="12"/>
        <end position="33"/>
    </location>
</feature>
<feature type="transmembrane region" description="Helical" evidence="10">
    <location>
        <begin position="188"/>
        <end position="212"/>
    </location>
</feature>
<dbReference type="Proteomes" id="UP000199129">
    <property type="component" value="Unassembled WGS sequence"/>
</dbReference>
<feature type="transmembrane region" description="Helical" evidence="10">
    <location>
        <begin position="267"/>
        <end position="289"/>
    </location>
</feature>
<evidence type="ECO:0000256" key="6">
    <source>
        <dbReference type="ARBA" id="ARBA00023136"/>
    </source>
</evidence>
<keyword evidence="15" id="KW-1185">Reference proteome</keyword>
<dbReference type="Proteomes" id="UP000240476">
    <property type="component" value="Unassembled WGS sequence"/>
</dbReference>
<keyword evidence="9" id="KW-0407">Ion channel</keyword>
<evidence type="ECO:0000313" key="13">
    <source>
        <dbReference type="EMBL" id="SEF07818.1"/>
    </source>
</evidence>
<dbReference type="GO" id="GO:0005254">
    <property type="term" value="F:chloride channel activity"/>
    <property type="evidence" value="ECO:0007669"/>
    <property type="project" value="UniProtKB-KW"/>
</dbReference>
<evidence type="ECO:0000256" key="7">
    <source>
        <dbReference type="ARBA" id="ARBA00023173"/>
    </source>
</evidence>
<organism evidence="13 14">
    <name type="scientific">Pseudomonas palleroniana</name>
    <dbReference type="NCBI Taxonomy" id="191390"/>
    <lineage>
        <taxon>Bacteria</taxon>
        <taxon>Pseudomonadati</taxon>
        <taxon>Pseudomonadota</taxon>
        <taxon>Gammaproteobacteria</taxon>
        <taxon>Pseudomonadales</taxon>
        <taxon>Pseudomonadaceae</taxon>
        <taxon>Pseudomonas</taxon>
    </lineage>
</organism>
<keyword evidence="3 10" id="KW-0812">Transmembrane</keyword>
<keyword evidence="7" id="KW-0869">Chloride channel</keyword>
<keyword evidence="8" id="KW-0868">Chloride</keyword>
<evidence type="ECO:0000313" key="15">
    <source>
        <dbReference type="Proteomes" id="UP000240476"/>
    </source>
</evidence>
<evidence type="ECO:0000313" key="14">
    <source>
        <dbReference type="Proteomes" id="UP000199129"/>
    </source>
</evidence>
<dbReference type="InterPro" id="IPR014743">
    <property type="entry name" value="Cl-channel_core"/>
</dbReference>
<evidence type="ECO:0000313" key="11">
    <source>
        <dbReference type="EMBL" id="KAB0564814.1"/>
    </source>
</evidence>
<feature type="transmembrane region" description="Helical" evidence="10">
    <location>
        <begin position="359"/>
        <end position="381"/>
    </location>
</feature>
<accession>A0A1H5P4B3</accession>
<dbReference type="CDD" id="cd01033">
    <property type="entry name" value="ClC_like"/>
    <property type="match status" value="1"/>
</dbReference>
<evidence type="ECO:0000256" key="5">
    <source>
        <dbReference type="ARBA" id="ARBA00023065"/>
    </source>
</evidence>
<dbReference type="Pfam" id="PF00654">
    <property type="entry name" value="Voltage_CLC"/>
    <property type="match status" value="1"/>
</dbReference>
<reference evidence="13 14" key="1">
    <citation type="submission" date="2016-10" db="EMBL/GenBank/DDBJ databases">
        <authorList>
            <person name="de Groot N.N."/>
        </authorList>
    </citation>
    <scope>NUCLEOTIDE SEQUENCE [LARGE SCALE GENOMIC DNA]</scope>
    <source>
        <strain evidence="13 14">BS3265</strain>
    </source>
</reference>
<evidence type="ECO:0000313" key="12">
    <source>
        <dbReference type="EMBL" id="PTC22752.1"/>
    </source>
</evidence>
<feature type="transmembrane region" description="Helical" evidence="10">
    <location>
        <begin position="157"/>
        <end position="182"/>
    </location>
</feature>
<evidence type="ECO:0000256" key="3">
    <source>
        <dbReference type="ARBA" id="ARBA00022692"/>
    </source>
</evidence>